<organism evidence="1 2">
    <name type="scientific">Cyphomyrmex costatus</name>
    <dbReference type="NCBI Taxonomy" id="456900"/>
    <lineage>
        <taxon>Eukaryota</taxon>
        <taxon>Metazoa</taxon>
        <taxon>Ecdysozoa</taxon>
        <taxon>Arthropoda</taxon>
        <taxon>Hexapoda</taxon>
        <taxon>Insecta</taxon>
        <taxon>Pterygota</taxon>
        <taxon>Neoptera</taxon>
        <taxon>Endopterygota</taxon>
        <taxon>Hymenoptera</taxon>
        <taxon>Apocrita</taxon>
        <taxon>Aculeata</taxon>
        <taxon>Formicoidea</taxon>
        <taxon>Formicidae</taxon>
        <taxon>Myrmicinae</taxon>
        <taxon>Cyphomyrmex</taxon>
    </lineage>
</organism>
<evidence type="ECO:0000313" key="2">
    <source>
        <dbReference type="Proteomes" id="UP000078542"/>
    </source>
</evidence>
<dbReference type="EMBL" id="KQ977141">
    <property type="protein sequence ID" value="KYN05422.1"/>
    <property type="molecule type" value="Genomic_DNA"/>
</dbReference>
<dbReference type="Proteomes" id="UP000078542">
    <property type="component" value="Unassembled WGS sequence"/>
</dbReference>
<dbReference type="STRING" id="456900.A0A195CXW5"/>
<evidence type="ECO:0008006" key="3">
    <source>
        <dbReference type="Google" id="ProtNLM"/>
    </source>
</evidence>
<sequence length="291" mass="33772">MVNQKNMAYRTGESEVEGSEYELSEEYADMLQCLEDTKDVVLPKTAKKKHKKNIDKLVKQLSSCNLEENNNQKQNFMGRKLSQKMKKNKEETVNLKLLSNLNKSLFSWTTKSPTNKTLMTDQLVCQHLQWLDPMLCDNGRMLCNNGRKRLIHQRFTISPDVKSIGLERCQIKEDNTEHKVDQIGNTVVDDKAKLFKKDSRWVSTPPWMTKSREKFNRRAHLFNLGLAKQKECRLCGEESEDSLHLLCRCPALACKRYRSWGHMFITPKDLEDAKVNSLISLANDKRMGLTE</sequence>
<gene>
    <name evidence="1" type="ORF">ALC62_03707</name>
</gene>
<name>A0A195CXW5_9HYME</name>
<accession>A0A195CXW5</accession>
<protein>
    <recommendedName>
        <fullName evidence="3">Reverse transcriptase zinc-binding domain-containing protein</fullName>
    </recommendedName>
</protein>
<reference evidence="1 2" key="1">
    <citation type="submission" date="2016-03" db="EMBL/GenBank/DDBJ databases">
        <title>Cyphomyrmex costatus WGS genome.</title>
        <authorList>
            <person name="Nygaard S."/>
            <person name="Hu H."/>
            <person name="Boomsma J."/>
            <person name="Zhang G."/>
        </authorList>
    </citation>
    <scope>NUCLEOTIDE SEQUENCE [LARGE SCALE GENOMIC DNA]</scope>
    <source>
        <strain evidence="1">MS0001</strain>
        <tissue evidence="1">Whole body</tissue>
    </source>
</reference>
<evidence type="ECO:0000313" key="1">
    <source>
        <dbReference type="EMBL" id="KYN05422.1"/>
    </source>
</evidence>
<proteinExistence type="predicted"/>
<keyword evidence="2" id="KW-1185">Reference proteome</keyword>
<dbReference type="AlphaFoldDB" id="A0A195CXW5"/>